<name>A0A2S9H2L1_9BURK</name>
<dbReference type="AlphaFoldDB" id="A0A2S9H2L1"/>
<reference evidence="2 3" key="1">
    <citation type="submission" date="2018-02" db="EMBL/GenBank/DDBJ databases">
        <title>Solimicrobium silvestre gen. nov., sp. nov., isolated from alpine forest soil.</title>
        <authorList>
            <person name="Margesin R."/>
            <person name="Albuquerque L."/>
            <person name="Zhang D.-C."/>
            <person name="Froufe H.J.C."/>
            <person name="Severino R."/>
            <person name="Roxo I."/>
            <person name="Egas C."/>
            <person name="Da Costa M.S."/>
        </authorList>
    </citation>
    <scope>NUCLEOTIDE SEQUENCE [LARGE SCALE GENOMIC DNA]</scope>
    <source>
        <strain evidence="2 3">S20-91</strain>
    </source>
</reference>
<protein>
    <submittedName>
        <fullName evidence="2">Uncharacterized protein</fullName>
    </submittedName>
</protein>
<evidence type="ECO:0000256" key="1">
    <source>
        <dbReference type="SAM" id="SignalP"/>
    </source>
</evidence>
<sequence>MKRRFNQITLSRFTLIFLITINLVACGGSSSPSSTSAGSTGTGSSGTGSTSSSSSSSLVYANLQQASLGVGASLNGAVPFPADNAWNTNISGAPVDPNSDALIASIGINTGLHPNFGSALWDGAPNGIPYVVVSSSQALVPVNFAAYPTESDPGPYPIPANAPIEGQLVSGAAFGGDRHVLVVDRDTNRLYETYNSYPNTNGSWTADSGAIFHLDSDNVRPTAALGWTSADAAGLPIFPGLARYDEVGAGLIAHALRFTVANSRQAYVPPANHWASSSTNPNLPPMGMRVRLKASYVIPSSFSKDSQVILQALKTYGLIVADNGSNWYITGAPDARWNDSALVSELGSVLGSNFEVVQMTGLVTP</sequence>
<dbReference type="RefSeq" id="WP_105530554.1">
    <property type="nucleotide sequence ID" value="NZ_PUGF01000003.1"/>
</dbReference>
<dbReference type="Proteomes" id="UP000237839">
    <property type="component" value="Unassembled WGS sequence"/>
</dbReference>
<comment type="caution">
    <text evidence="2">The sequence shown here is derived from an EMBL/GenBank/DDBJ whole genome shotgun (WGS) entry which is preliminary data.</text>
</comment>
<accession>A0A2S9H2L1</accession>
<proteinExistence type="predicted"/>
<gene>
    <name evidence="2" type="ORF">S2091_0840</name>
</gene>
<evidence type="ECO:0000313" key="2">
    <source>
        <dbReference type="EMBL" id="PRC94219.1"/>
    </source>
</evidence>
<dbReference type="EMBL" id="PUGF01000003">
    <property type="protein sequence ID" value="PRC94219.1"/>
    <property type="molecule type" value="Genomic_DNA"/>
</dbReference>
<organism evidence="2 3">
    <name type="scientific">Solimicrobium silvestre</name>
    <dbReference type="NCBI Taxonomy" id="2099400"/>
    <lineage>
        <taxon>Bacteria</taxon>
        <taxon>Pseudomonadati</taxon>
        <taxon>Pseudomonadota</taxon>
        <taxon>Betaproteobacteria</taxon>
        <taxon>Burkholderiales</taxon>
        <taxon>Oxalobacteraceae</taxon>
        <taxon>Solimicrobium</taxon>
    </lineage>
</organism>
<evidence type="ECO:0000313" key="3">
    <source>
        <dbReference type="Proteomes" id="UP000237839"/>
    </source>
</evidence>
<keyword evidence="1" id="KW-0732">Signal</keyword>
<feature type="chain" id="PRO_5015648443" evidence="1">
    <location>
        <begin position="26"/>
        <end position="365"/>
    </location>
</feature>
<feature type="signal peptide" evidence="1">
    <location>
        <begin position="1"/>
        <end position="25"/>
    </location>
</feature>
<dbReference type="OrthoDB" id="8771597at2"/>
<keyword evidence="3" id="KW-1185">Reference proteome</keyword>